<keyword evidence="3" id="KW-1185">Reference proteome</keyword>
<dbReference type="PANTHER" id="PTHR34610">
    <property type="entry name" value="SSL7007 PROTEIN"/>
    <property type="match status" value="1"/>
</dbReference>
<evidence type="ECO:0000313" key="3">
    <source>
        <dbReference type="Proteomes" id="UP000534294"/>
    </source>
</evidence>
<protein>
    <submittedName>
        <fullName evidence="2">Putative PIN family toxin of toxin-antitoxin system</fullName>
    </submittedName>
</protein>
<dbReference type="EMBL" id="JACHIF010000012">
    <property type="protein sequence ID" value="MBB5040235.1"/>
    <property type="molecule type" value="Genomic_DNA"/>
</dbReference>
<dbReference type="InterPro" id="IPR002716">
    <property type="entry name" value="PIN_dom"/>
</dbReference>
<dbReference type="InterPro" id="IPR002850">
    <property type="entry name" value="PIN_toxin-like"/>
</dbReference>
<dbReference type="SUPFAM" id="SSF88723">
    <property type="entry name" value="PIN domain-like"/>
    <property type="match status" value="1"/>
</dbReference>
<evidence type="ECO:0000313" key="2">
    <source>
        <dbReference type="EMBL" id="MBB5040235.1"/>
    </source>
</evidence>
<name>A0A7W8DSE7_9BACT</name>
<gene>
    <name evidence="2" type="ORF">HNQ64_004516</name>
</gene>
<evidence type="ECO:0000259" key="1">
    <source>
        <dbReference type="Pfam" id="PF13470"/>
    </source>
</evidence>
<dbReference type="Proteomes" id="UP000534294">
    <property type="component" value="Unassembled WGS sequence"/>
</dbReference>
<dbReference type="RefSeq" id="WP_184212780.1">
    <property type="nucleotide sequence ID" value="NZ_JACHIF010000012.1"/>
</dbReference>
<dbReference type="NCBIfam" id="TIGR00305">
    <property type="entry name" value="putative toxin-antitoxin system toxin component, PIN family"/>
    <property type="match status" value="1"/>
</dbReference>
<proteinExistence type="predicted"/>
<organism evidence="2 3">
    <name type="scientific">Prosthecobacter dejongeii</name>
    <dbReference type="NCBI Taxonomy" id="48465"/>
    <lineage>
        <taxon>Bacteria</taxon>
        <taxon>Pseudomonadati</taxon>
        <taxon>Verrucomicrobiota</taxon>
        <taxon>Verrucomicrobiia</taxon>
        <taxon>Verrucomicrobiales</taxon>
        <taxon>Verrucomicrobiaceae</taxon>
        <taxon>Prosthecobacter</taxon>
    </lineage>
</organism>
<dbReference type="PANTHER" id="PTHR34610:SF3">
    <property type="entry name" value="SSL7007 PROTEIN"/>
    <property type="match status" value="1"/>
</dbReference>
<accession>A0A7W8DSE7</accession>
<reference evidence="2 3" key="1">
    <citation type="submission" date="2020-08" db="EMBL/GenBank/DDBJ databases">
        <title>Genomic Encyclopedia of Type Strains, Phase IV (KMG-IV): sequencing the most valuable type-strain genomes for metagenomic binning, comparative biology and taxonomic classification.</title>
        <authorList>
            <person name="Goeker M."/>
        </authorList>
    </citation>
    <scope>NUCLEOTIDE SEQUENCE [LARGE SCALE GENOMIC DNA]</scope>
    <source>
        <strain evidence="2 3">DSM 12251</strain>
    </source>
</reference>
<dbReference type="Pfam" id="PF13470">
    <property type="entry name" value="PIN_3"/>
    <property type="match status" value="1"/>
</dbReference>
<dbReference type="InterPro" id="IPR029060">
    <property type="entry name" value="PIN-like_dom_sf"/>
</dbReference>
<dbReference type="AlphaFoldDB" id="A0A7W8DSE7"/>
<comment type="caution">
    <text evidence="2">The sequence shown here is derived from an EMBL/GenBank/DDBJ whole genome shotgun (WGS) entry which is preliminary data.</text>
</comment>
<feature type="domain" description="PIN" evidence="1">
    <location>
        <begin position="3"/>
        <end position="112"/>
    </location>
</feature>
<sequence>MIAVLDTNVVLQALNPDHSFACILNAWYRGRFIWAVSTDILLEYQEVVIRQSGQARWQSLERLFNLAASYVGNIQQVSPSFFFRTISADRDDDKFADCAITVHADFIVTNDAHFRPLIGSGYKPQPISPEEFIAQFISSKEAFSE</sequence>